<name>A0AAV4Q0Y0_CAEEX</name>
<feature type="region of interest" description="Disordered" evidence="1">
    <location>
        <begin position="1"/>
        <end position="30"/>
    </location>
</feature>
<protein>
    <submittedName>
        <fullName evidence="2">Uncharacterized protein</fullName>
    </submittedName>
</protein>
<sequence>MKNRSRQFDYDPRKYAGSEERGPRWRNKERGPRLPGTWALKFEGSWSDGTECVFRVQQIARRGKEGLYVGFEVSNVKLPNATYNDIVMFCVMTICRQIVVKECDA</sequence>
<reference evidence="2 3" key="1">
    <citation type="submission" date="2021-06" db="EMBL/GenBank/DDBJ databases">
        <title>Caerostris extrusa draft genome.</title>
        <authorList>
            <person name="Kono N."/>
            <person name="Arakawa K."/>
        </authorList>
    </citation>
    <scope>NUCLEOTIDE SEQUENCE [LARGE SCALE GENOMIC DNA]</scope>
</reference>
<dbReference type="Proteomes" id="UP001054945">
    <property type="component" value="Unassembled WGS sequence"/>
</dbReference>
<dbReference type="EMBL" id="BPLR01005256">
    <property type="protein sequence ID" value="GIY01068.1"/>
    <property type="molecule type" value="Genomic_DNA"/>
</dbReference>
<proteinExistence type="predicted"/>
<comment type="caution">
    <text evidence="2">The sequence shown here is derived from an EMBL/GenBank/DDBJ whole genome shotgun (WGS) entry which is preliminary data.</text>
</comment>
<evidence type="ECO:0000256" key="1">
    <source>
        <dbReference type="SAM" id="MobiDB-lite"/>
    </source>
</evidence>
<keyword evidence="3" id="KW-1185">Reference proteome</keyword>
<evidence type="ECO:0000313" key="2">
    <source>
        <dbReference type="EMBL" id="GIY01068.1"/>
    </source>
</evidence>
<accession>A0AAV4Q0Y0</accession>
<organism evidence="2 3">
    <name type="scientific">Caerostris extrusa</name>
    <name type="common">Bark spider</name>
    <name type="synonym">Caerostris bankana</name>
    <dbReference type="NCBI Taxonomy" id="172846"/>
    <lineage>
        <taxon>Eukaryota</taxon>
        <taxon>Metazoa</taxon>
        <taxon>Ecdysozoa</taxon>
        <taxon>Arthropoda</taxon>
        <taxon>Chelicerata</taxon>
        <taxon>Arachnida</taxon>
        <taxon>Araneae</taxon>
        <taxon>Araneomorphae</taxon>
        <taxon>Entelegynae</taxon>
        <taxon>Araneoidea</taxon>
        <taxon>Araneidae</taxon>
        <taxon>Caerostris</taxon>
    </lineage>
</organism>
<dbReference type="AlphaFoldDB" id="A0AAV4Q0Y0"/>
<gene>
    <name evidence="2" type="ORF">CEXT_420501</name>
</gene>
<evidence type="ECO:0000313" key="3">
    <source>
        <dbReference type="Proteomes" id="UP001054945"/>
    </source>
</evidence>